<reference evidence="1" key="1">
    <citation type="submission" date="2015-01" db="EMBL/GenBank/DDBJ databases">
        <authorList>
            <person name="Durling Mikael"/>
        </authorList>
    </citation>
    <scope>NUCLEOTIDE SEQUENCE</scope>
</reference>
<sequence length="70" mass="7972">MPVFQSLSYCWSTSTQIININIQPPNSSYGSDTSRCTLKAAAAQEAVHNLDRLRMHQPKRFRKRGHNKLA</sequence>
<dbReference type="AlphaFoldDB" id="A0A0B7KQD9"/>
<proteinExistence type="predicted"/>
<accession>A0A0B7KQD9</accession>
<protein>
    <submittedName>
        <fullName evidence="1">Uncharacterized protein</fullName>
    </submittedName>
</protein>
<evidence type="ECO:0000313" key="1">
    <source>
        <dbReference type="EMBL" id="CEO57687.1"/>
    </source>
</evidence>
<gene>
    <name evidence="1" type="ORF">BN869_000013745_1</name>
</gene>
<dbReference type="EMBL" id="CDPU01000126">
    <property type="protein sequence ID" value="CEO57687.1"/>
    <property type="molecule type" value="Genomic_DNA"/>
</dbReference>
<name>A0A0B7KQD9_BIOOC</name>
<organism evidence="1">
    <name type="scientific">Bionectria ochroleuca</name>
    <name type="common">Gliocladium roseum</name>
    <dbReference type="NCBI Taxonomy" id="29856"/>
    <lineage>
        <taxon>Eukaryota</taxon>
        <taxon>Fungi</taxon>
        <taxon>Dikarya</taxon>
        <taxon>Ascomycota</taxon>
        <taxon>Pezizomycotina</taxon>
        <taxon>Sordariomycetes</taxon>
        <taxon>Hypocreomycetidae</taxon>
        <taxon>Hypocreales</taxon>
        <taxon>Bionectriaceae</taxon>
        <taxon>Clonostachys</taxon>
    </lineage>
</organism>